<evidence type="ECO:0000256" key="1">
    <source>
        <dbReference type="SAM" id="MobiDB-lite"/>
    </source>
</evidence>
<name>A0AAD5N2W1_PARTN</name>
<feature type="compositionally biased region" description="Basic and acidic residues" evidence="1">
    <location>
        <begin position="15"/>
        <end position="39"/>
    </location>
</feature>
<gene>
    <name evidence="2" type="ORF">KIN20_020084</name>
</gene>
<sequence length="104" mass="11846">MKKKKKQKLNANTTDTKRKRDVTDKAEGRRRGVPCSEERLQDEQAESKLVAKCMRCAAAYHLLIKRTIVIPIKTSSFILFDHGIADNILHNMTNIVYLLPGANH</sequence>
<reference evidence="2" key="1">
    <citation type="submission" date="2021-06" db="EMBL/GenBank/DDBJ databases">
        <title>Parelaphostrongylus tenuis whole genome reference sequence.</title>
        <authorList>
            <person name="Garwood T.J."/>
            <person name="Larsen P.A."/>
            <person name="Fountain-Jones N.M."/>
            <person name="Garbe J.R."/>
            <person name="Macchietto M.G."/>
            <person name="Kania S.A."/>
            <person name="Gerhold R.W."/>
            <person name="Richards J.E."/>
            <person name="Wolf T.M."/>
        </authorList>
    </citation>
    <scope>NUCLEOTIDE SEQUENCE</scope>
    <source>
        <strain evidence="2">MNPRO001-30</strain>
        <tissue evidence="2">Meninges</tissue>
    </source>
</reference>
<dbReference type="AlphaFoldDB" id="A0AAD5N2W1"/>
<accession>A0AAD5N2W1</accession>
<proteinExistence type="predicted"/>
<dbReference type="EMBL" id="JAHQIW010004047">
    <property type="protein sequence ID" value="KAJ1360951.1"/>
    <property type="molecule type" value="Genomic_DNA"/>
</dbReference>
<protein>
    <submittedName>
        <fullName evidence="2">Uncharacterized protein</fullName>
    </submittedName>
</protein>
<evidence type="ECO:0000313" key="2">
    <source>
        <dbReference type="EMBL" id="KAJ1360951.1"/>
    </source>
</evidence>
<comment type="caution">
    <text evidence="2">The sequence shown here is derived from an EMBL/GenBank/DDBJ whole genome shotgun (WGS) entry which is preliminary data.</text>
</comment>
<keyword evidence="3" id="KW-1185">Reference proteome</keyword>
<feature type="region of interest" description="Disordered" evidence="1">
    <location>
        <begin position="1"/>
        <end position="39"/>
    </location>
</feature>
<organism evidence="2 3">
    <name type="scientific">Parelaphostrongylus tenuis</name>
    <name type="common">Meningeal worm</name>
    <dbReference type="NCBI Taxonomy" id="148309"/>
    <lineage>
        <taxon>Eukaryota</taxon>
        <taxon>Metazoa</taxon>
        <taxon>Ecdysozoa</taxon>
        <taxon>Nematoda</taxon>
        <taxon>Chromadorea</taxon>
        <taxon>Rhabditida</taxon>
        <taxon>Rhabditina</taxon>
        <taxon>Rhabditomorpha</taxon>
        <taxon>Strongyloidea</taxon>
        <taxon>Metastrongylidae</taxon>
        <taxon>Parelaphostrongylus</taxon>
    </lineage>
</organism>
<dbReference type="Proteomes" id="UP001196413">
    <property type="component" value="Unassembled WGS sequence"/>
</dbReference>
<evidence type="ECO:0000313" key="3">
    <source>
        <dbReference type="Proteomes" id="UP001196413"/>
    </source>
</evidence>